<dbReference type="OrthoDB" id="40712at2157"/>
<dbReference type="GeneID" id="41354766"/>
<protein>
    <submittedName>
        <fullName evidence="1">Uncharacterized protein</fullName>
    </submittedName>
</protein>
<keyword evidence="2" id="KW-1185">Reference proteome</keyword>
<name>F4G168_METCR</name>
<accession>F4G168</accession>
<dbReference type="Proteomes" id="UP000007812">
    <property type="component" value="Chromosome"/>
</dbReference>
<evidence type="ECO:0000313" key="1">
    <source>
        <dbReference type="EMBL" id="AEB95955.1"/>
    </source>
</evidence>
<proteinExistence type="predicted"/>
<dbReference type="EMBL" id="CP002656">
    <property type="protein sequence ID" value="AEB95955.1"/>
    <property type="molecule type" value="Genomic_DNA"/>
</dbReference>
<dbReference type="eggNOG" id="arCOG08308">
    <property type="taxonomic scope" value="Archaea"/>
</dbReference>
<dbReference type="KEGG" id="mcn:Mcup_1853"/>
<dbReference type="PATRIC" id="fig|1006006.8.peg.1858"/>
<organism evidence="1 2">
    <name type="scientific">Metallosphaera cuprina (strain Ar-4)</name>
    <dbReference type="NCBI Taxonomy" id="1006006"/>
    <lineage>
        <taxon>Archaea</taxon>
        <taxon>Thermoproteota</taxon>
        <taxon>Thermoprotei</taxon>
        <taxon>Sulfolobales</taxon>
        <taxon>Sulfolobaceae</taxon>
        <taxon>Metallosphaera</taxon>
    </lineage>
</organism>
<gene>
    <name evidence="1" type="ordered locus">Mcup_1853</name>
</gene>
<evidence type="ECO:0000313" key="2">
    <source>
        <dbReference type="Proteomes" id="UP000007812"/>
    </source>
</evidence>
<dbReference type="STRING" id="1006006.Mcup_1853"/>
<dbReference type="HOGENOM" id="CLU_2505107_0_0_2"/>
<dbReference type="AlphaFoldDB" id="F4G168"/>
<sequence>MDDIRDLLLKVLRKIDPTLLEDSLEIKFIQSFKDRYDVFGQFRNQKGLYEFAVSFDRKGNIKRDHVNMISPNKIRDELEKRIYDKGD</sequence>
<reference evidence="1 2" key="1">
    <citation type="journal article" date="2011" name="J. Bacteriol.">
        <title>Complete genome sequence of Metallosphaera cuprina, a metal sulfide-oxidizing archaeon from a hot spring.</title>
        <authorList>
            <person name="Liu L.J."/>
            <person name="You X.Y."/>
            <person name="Zheng H."/>
            <person name="Wang S."/>
            <person name="Jiang C.Y."/>
            <person name="Liu S.J."/>
        </authorList>
    </citation>
    <scope>NUCLEOTIDE SEQUENCE [LARGE SCALE GENOMIC DNA]</scope>
    <source>
        <strain evidence="1 2">Ar-4</strain>
    </source>
</reference>
<dbReference type="RefSeq" id="WP_013738453.1">
    <property type="nucleotide sequence ID" value="NC_015435.1"/>
</dbReference>